<evidence type="ECO:0000313" key="1">
    <source>
        <dbReference type="EMBL" id="QDT56985.1"/>
    </source>
</evidence>
<protein>
    <submittedName>
        <fullName evidence="1">Uncharacterized protein</fullName>
    </submittedName>
</protein>
<dbReference type="EMBL" id="CP036271">
    <property type="protein sequence ID" value="QDT56985.1"/>
    <property type="molecule type" value="Genomic_DNA"/>
</dbReference>
<accession>A0A517SLI4</accession>
<dbReference type="InParanoid" id="A0A517SLI4"/>
<organism evidence="1 2">
    <name type="scientific">Caulifigura coniformis</name>
    <dbReference type="NCBI Taxonomy" id="2527983"/>
    <lineage>
        <taxon>Bacteria</taxon>
        <taxon>Pseudomonadati</taxon>
        <taxon>Planctomycetota</taxon>
        <taxon>Planctomycetia</taxon>
        <taxon>Planctomycetales</taxon>
        <taxon>Planctomycetaceae</taxon>
        <taxon>Caulifigura</taxon>
    </lineage>
</organism>
<dbReference type="Proteomes" id="UP000315700">
    <property type="component" value="Chromosome"/>
</dbReference>
<dbReference type="AlphaFoldDB" id="A0A517SLI4"/>
<reference evidence="1 2" key="1">
    <citation type="submission" date="2019-02" db="EMBL/GenBank/DDBJ databases">
        <title>Deep-cultivation of Planctomycetes and their phenomic and genomic characterization uncovers novel biology.</title>
        <authorList>
            <person name="Wiegand S."/>
            <person name="Jogler M."/>
            <person name="Boedeker C."/>
            <person name="Pinto D."/>
            <person name="Vollmers J."/>
            <person name="Rivas-Marin E."/>
            <person name="Kohn T."/>
            <person name="Peeters S.H."/>
            <person name="Heuer A."/>
            <person name="Rast P."/>
            <person name="Oberbeckmann S."/>
            <person name="Bunk B."/>
            <person name="Jeske O."/>
            <person name="Meyerdierks A."/>
            <person name="Storesund J.E."/>
            <person name="Kallscheuer N."/>
            <person name="Luecker S."/>
            <person name="Lage O.M."/>
            <person name="Pohl T."/>
            <person name="Merkel B.J."/>
            <person name="Hornburger P."/>
            <person name="Mueller R.-W."/>
            <person name="Bruemmer F."/>
            <person name="Labrenz M."/>
            <person name="Spormann A.M."/>
            <person name="Op den Camp H."/>
            <person name="Overmann J."/>
            <person name="Amann R."/>
            <person name="Jetten M.S.M."/>
            <person name="Mascher T."/>
            <person name="Medema M.H."/>
            <person name="Devos D.P."/>
            <person name="Kaster A.-K."/>
            <person name="Ovreas L."/>
            <person name="Rohde M."/>
            <person name="Galperin M.Y."/>
            <person name="Jogler C."/>
        </authorList>
    </citation>
    <scope>NUCLEOTIDE SEQUENCE [LARGE SCALE GENOMIC DNA]</scope>
    <source>
        <strain evidence="1 2">Pan44</strain>
    </source>
</reference>
<name>A0A517SLI4_9PLAN</name>
<dbReference type="Pfam" id="PF18780">
    <property type="entry name" value="HNH_repeat"/>
    <property type="match status" value="1"/>
</dbReference>
<sequence length="216" mass="23946">MPAKRRLTARLIARKAKAAFHKHGPNLSLHQFARLSGLSVGIIQLRLGPWLAFKKTLGLDPAPARPDRPTHQPEEVLARLRTLSAKSPRLTLAAFTRATGYSERTIVRCFGSWSALKREVSLPPSRSGKARIDSTRLLADLARVAAGLSRIPTEREYARRGSYSVHTLTRTLGLWRHLPAHLGLFLSALDEKFPDNASQAKVVRKLLDPAFNLPAD</sequence>
<dbReference type="KEGG" id="ccos:Pan44_50480"/>
<proteinExistence type="predicted"/>
<gene>
    <name evidence="1" type="ORF">Pan44_50480</name>
</gene>
<evidence type="ECO:0000313" key="2">
    <source>
        <dbReference type="Proteomes" id="UP000315700"/>
    </source>
</evidence>
<dbReference type="RefSeq" id="WP_145034388.1">
    <property type="nucleotide sequence ID" value="NZ_CP036271.1"/>
</dbReference>
<dbReference type="InterPro" id="IPR041025">
    <property type="entry name" value="HNH_repeat"/>
</dbReference>
<keyword evidence="2" id="KW-1185">Reference proteome</keyword>